<keyword evidence="1" id="KW-0472">Membrane</keyword>
<keyword evidence="1" id="KW-0812">Transmembrane</keyword>
<reference evidence="2 3" key="1">
    <citation type="submission" date="2021-04" db="EMBL/GenBank/DDBJ databases">
        <title>Pseudomonas rustica sp. nov. isolated from raw milk.</title>
        <authorList>
            <person name="Fiedler G."/>
            <person name="Gieschler S."/>
            <person name="Kabisch J."/>
            <person name="Grimmler C."/>
            <person name="Brinks E."/>
            <person name="Wagner N."/>
            <person name="Hetzer B."/>
            <person name="Franz C.M.A.P."/>
            <person name="Boehnlein C."/>
        </authorList>
    </citation>
    <scope>NUCLEOTIDE SEQUENCE [LARGE SCALE GENOMIC DNA]</scope>
    <source>
        <strain evidence="2 3">MBT-4</strain>
    </source>
</reference>
<dbReference type="Proteomes" id="UP000676035">
    <property type="component" value="Unassembled WGS sequence"/>
</dbReference>
<dbReference type="EMBL" id="JAGYHF010000001">
    <property type="protein sequence ID" value="MBS4077084.1"/>
    <property type="molecule type" value="Genomic_DNA"/>
</dbReference>
<dbReference type="RefSeq" id="WP_212543841.1">
    <property type="nucleotide sequence ID" value="NZ_JAGYHF010000001.1"/>
</dbReference>
<proteinExistence type="predicted"/>
<accession>A0ABS5MS34</accession>
<feature type="transmembrane region" description="Helical" evidence="1">
    <location>
        <begin position="15"/>
        <end position="37"/>
    </location>
</feature>
<comment type="caution">
    <text evidence="2">The sequence shown here is derived from an EMBL/GenBank/DDBJ whole genome shotgun (WGS) entry which is preliminary data.</text>
</comment>
<organism evidence="2 3">
    <name type="scientific">Pseudomonas rustica</name>
    <dbReference type="NCBI Taxonomy" id="2827099"/>
    <lineage>
        <taxon>Bacteria</taxon>
        <taxon>Pseudomonadati</taxon>
        <taxon>Pseudomonadota</taxon>
        <taxon>Gammaproteobacteria</taxon>
        <taxon>Pseudomonadales</taxon>
        <taxon>Pseudomonadaceae</taxon>
        <taxon>Pseudomonas</taxon>
    </lineage>
</organism>
<name>A0ABS5MS34_9PSED</name>
<keyword evidence="1" id="KW-1133">Transmembrane helix</keyword>
<evidence type="ECO:0000256" key="1">
    <source>
        <dbReference type="SAM" id="Phobius"/>
    </source>
</evidence>
<sequence length="145" mass="16229">MGFLDVIAKRIPAKVLSAVLILLAVYVGVLGAVAVWTERDVEFWPPKIGPGPKSRMVDEFKEARLDLKQMKFGAESEIAVLSQKLNDARTKQAESYAKNFSDSLAWEKVAKSLEGDIKRKESILLSRFDGFDSYIKSLETLVHNL</sequence>
<gene>
    <name evidence="2" type="ORF">KFS80_02150</name>
</gene>
<protein>
    <submittedName>
        <fullName evidence="2">Uncharacterized protein</fullName>
    </submittedName>
</protein>
<keyword evidence="3" id="KW-1185">Reference proteome</keyword>
<evidence type="ECO:0000313" key="3">
    <source>
        <dbReference type="Proteomes" id="UP000676035"/>
    </source>
</evidence>
<evidence type="ECO:0000313" key="2">
    <source>
        <dbReference type="EMBL" id="MBS4077084.1"/>
    </source>
</evidence>